<dbReference type="EMBL" id="CAJVQA010017914">
    <property type="protein sequence ID" value="CAG8751123.1"/>
    <property type="molecule type" value="Genomic_DNA"/>
</dbReference>
<organism evidence="1 2">
    <name type="scientific">Cetraspora pellucida</name>
    <dbReference type="NCBI Taxonomy" id="1433469"/>
    <lineage>
        <taxon>Eukaryota</taxon>
        <taxon>Fungi</taxon>
        <taxon>Fungi incertae sedis</taxon>
        <taxon>Mucoromycota</taxon>
        <taxon>Glomeromycotina</taxon>
        <taxon>Glomeromycetes</taxon>
        <taxon>Diversisporales</taxon>
        <taxon>Gigasporaceae</taxon>
        <taxon>Cetraspora</taxon>
    </lineage>
</organism>
<dbReference type="OrthoDB" id="10436829at2759"/>
<dbReference type="Proteomes" id="UP000789759">
    <property type="component" value="Unassembled WGS sequence"/>
</dbReference>
<proteinExistence type="predicted"/>
<keyword evidence="2" id="KW-1185">Reference proteome</keyword>
<evidence type="ECO:0000313" key="2">
    <source>
        <dbReference type="Proteomes" id="UP000789759"/>
    </source>
</evidence>
<evidence type="ECO:0000313" key="1">
    <source>
        <dbReference type="EMBL" id="CAG8751123.1"/>
    </source>
</evidence>
<sequence length="152" mass="17934">TSFDTTIPVYKGAEMDDIENFLFDYEGYIKVKKYDKETTCFRVYMHMPESMRIYEAHTESIDMKLRSDEKRNWYIQGLRESFCSKVENCCPKDYDKAKKKALGIDEYKRERNQNQEGDKFAKPVTSSKTDIDINSLVNELAALKINHIEQED</sequence>
<feature type="non-terminal residue" evidence="1">
    <location>
        <position position="152"/>
    </location>
</feature>
<dbReference type="AlphaFoldDB" id="A0A9N9IV52"/>
<accession>A0A9N9IV52</accession>
<comment type="caution">
    <text evidence="1">The sequence shown here is derived from an EMBL/GenBank/DDBJ whole genome shotgun (WGS) entry which is preliminary data.</text>
</comment>
<name>A0A9N9IV52_9GLOM</name>
<reference evidence="1" key="1">
    <citation type="submission" date="2021-06" db="EMBL/GenBank/DDBJ databases">
        <authorList>
            <person name="Kallberg Y."/>
            <person name="Tangrot J."/>
            <person name="Rosling A."/>
        </authorList>
    </citation>
    <scope>NUCLEOTIDE SEQUENCE</scope>
    <source>
        <strain evidence="1">FL966</strain>
    </source>
</reference>
<gene>
    <name evidence="1" type="ORF">CPELLU_LOCUS14713</name>
</gene>
<protein>
    <submittedName>
        <fullName evidence="1">1637_t:CDS:1</fullName>
    </submittedName>
</protein>